<reference evidence="1 2" key="1">
    <citation type="submission" date="2015-03" db="EMBL/GenBank/DDBJ databases">
        <authorList>
            <consortium name="Pathogen Informatics"/>
            <person name="Murphy D."/>
        </authorList>
    </citation>
    <scope>NUCLEOTIDE SEQUENCE [LARGE SCALE GENOMIC DNA]</scope>
    <source>
        <strain evidence="1 2">0310</strain>
    </source>
</reference>
<dbReference type="GO" id="GO:0042742">
    <property type="term" value="P:defense response to bacterium"/>
    <property type="evidence" value="ECO:0007669"/>
    <property type="project" value="InterPro"/>
</dbReference>
<evidence type="ECO:0000313" key="2">
    <source>
        <dbReference type="Proteomes" id="UP000045541"/>
    </source>
</evidence>
<sequence>MNTKMMEQFEIMDITMLSSIEGGKNNWQTNVLEGGGAAFGGWGLGTAICAASGVGAPFMGACGYIGAKFGVALWAGVTGATGGF</sequence>
<dbReference type="AlphaFoldDB" id="A0A064BZF4"/>
<proteinExistence type="predicted"/>
<comment type="caution">
    <text evidence="1">The sequence shown here is derived from an EMBL/GenBank/DDBJ whole genome shotgun (WGS) entry which is preliminary data.</text>
</comment>
<evidence type="ECO:0000313" key="1">
    <source>
        <dbReference type="EMBL" id="CKJ10700.1"/>
    </source>
</evidence>
<dbReference type="EMBL" id="CMWB01000013">
    <property type="protein sequence ID" value="CKJ10700.1"/>
    <property type="molecule type" value="Genomic_DNA"/>
</dbReference>
<protein>
    <submittedName>
        <fullName evidence="1">Bacteriocin</fullName>
    </submittedName>
</protein>
<dbReference type="RefSeq" id="WP_016569535.1">
    <property type="nucleotide sequence ID" value="NZ_CFHC01000013.1"/>
</dbReference>
<organism evidence="1 2">
    <name type="scientific">Streptococcus pneumoniae</name>
    <dbReference type="NCBI Taxonomy" id="1313"/>
    <lineage>
        <taxon>Bacteria</taxon>
        <taxon>Bacillati</taxon>
        <taxon>Bacillota</taxon>
        <taxon>Bacilli</taxon>
        <taxon>Lactobacillales</taxon>
        <taxon>Streptococcaceae</taxon>
        <taxon>Streptococcus</taxon>
    </lineage>
</organism>
<accession>A0A064BZF4</accession>
<dbReference type="Proteomes" id="UP000045541">
    <property type="component" value="Unassembled WGS sequence"/>
</dbReference>
<gene>
    <name evidence="1" type="primary">lafA</name>
    <name evidence="1" type="ORF">ERS096071_00970</name>
</gene>
<name>A0A064BZF4_STREE</name>